<evidence type="ECO:0000259" key="3">
    <source>
        <dbReference type="PROSITE" id="PS50887"/>
    </source>
</evidence>
<dbReference type="SUPFAM" id="SSF55073">
    <property type="entry name" value="Nucleotide cyclase"/>
    <property type="match status" value="1"/>
</dbReference>
<dbReference type="Pfam" id="PF00990">
    <property type="entry name" value="GGDEF"/>
    <property type="match status" value="1"/>
</dbReference>
<dbReference type="SMART" id="SM00267">
    <property type="entry name" value="GGDEF"/>
    <property type="match status" value="1"/>
</dbReference>
<dbReference type="EC" id="2.7.7.65" evidence="1"/>
<evidence type="ECO:0000313" key="5">
    <source>
        <dbReference type="Proteomes" id="UP000194141"/>
    </source>
</evidence>
<dbReference type="InterPro" id="IPR050469">
    <property type="entry name" value="Diguanylate_Cyclase"/>
</dbReference>
<name>A0A1X4XY74_9BACT</name>
<reference evidence="4 5" key="1">
    <citation type="journal article" date="2017" name="Front. Microbiol.">
        <title>Genome Sequence of Desulfurella amilsii Strain TR1 and Comparative Genomics of Desulfurellaceae Family.</title>
        <authorList>
            <person name="Florentino A.P."/>
            <person name="Stams A.J."/>
            <person name="Sanchez-Andrea I."/>
        </authorList>
    </citation>
    <scope>NUCLEOTIDE SEQUENCE [LARGE SCALE GENOMIC DNA]</scope>
    <source>
        <strain evidence="4 5">TR1</strain>
    </source>
</reference>
<dbReference type="PANTHER" id="PTHR45138:SF9">
    <property type="entry name" value="DIGUANYLATE CYCLASE DGCM-RELATED"/>
    <property type="match status" value="1"/>
</dbReference>
<protein>
    <recommendedName>
        <fullName evidence="1">diguanylate cyclase</fullName>
        <ecNumber evidence="1">2.7.7.65</ecNumber>
    </recommendedName>
</protein>
<dbReference type="GO" id="GO:0043709">
    <property type="term" value="P:cell adhesion involved in single-species biofilm formation"/>
    <property type="evidence" value="ECO:0007669"/>
    <property type="project" value="TreeGrafter"/>
</dbReference>
<dbReference type="RefSeq" id="WP_086033411.1">
    <property type="nucleotide sequence ID" value="NZ_MDSU01000016.1"/>
</dbReference>
<dbReference type="OrthoDB" id="9812260at2"/>
<evidence type="ECO:0000256" key="1">
    <source>
        <dbReference type="ARBA" id="ARBA00012528"/>
    </source>
</evidence>
<comment type="caution">
    <text evidence="4">The sequence shown here is derived from an EMBL/GenBank/DDBJ whole genome shotgun (WGS) entry which is preliminary data.</text>
</comment>
<gene>
    <name evidence="4" type="ORF">DESAMIL20_680</name>
</gene>
<dbReference type="EMBL" id="MDSU01000016">
    <property type="protein sequence ID" value="OSS42496.1"/>
    <property type="molecule type" value="Genomic_DNA"/>
</dbReference>
<evidence type="ECO:0000313" key="4">
    <source>
        <dbReference type="EMBL" id="OSS42496.1"/>
    </source>
</evidence>
<dbReference type="CDD" id="cd01949">
    <property type="entry name" value="GGDEF"/>
    <property type="match status" value="1"/>
</dbReference>
<dbReference type="InterPro" id="IPR000160">
    <property type="entry name" value="GGDEF_dom"/>
</dbReference>
<dbReference type="STRING" id="1562698.DESAMIL20_680"/>
<dbReference type="NCBIfam" id="TIGR00254">
    <property type="entry name" value="GGDEF"/>
    <property type="match status" value="1"/>
</dbReference>
<dbReference type="AlphaFoldDB" id="A0A1X4XY74"/>
<dbReference type="Proteomes" id="UP000194141">
    <property type="component" value="Unassembled WGS sequence"/>
</dbReference>
<feature type="domain" description="GGDEF" evidence="3">
    <location>
        <begin position="178"/>
        <end position="311"/>
    </location>
</feature>
<proteinExistence type="predicted"/>
<dbReference type="InterPro" id="IPR043128">
    <property type="entry name" value="Rev_trsase/Diguanyl_cyclase"/>
</dbReference>
<dbReference type="GO" id="GO:0052621">
    <property type="term" value="F:diguanylate cyclase activity"/>
    <property type="evidence" value="ECO:0007669"/>
    <property type="project" value="UniProtKB-EC"/>
</dbReference>
<accession>A0A1X4XY74</accession>
<dbReference type="GO" id="GO:1902201">
    <property type="term" value="P:negative regulation of bacterial-type flagellum-dependent cell motility"/>
    <property type="evidence" value="ECO:0007669"/>
    <property type="project" value="TreeGrafter"/>
</dbReference>
<dbReference type="InterPro" id="IPR029787">
    <property type="entry name" value="Nucleotide_cyclase"/>
</dbReference>
<dbReference type="PANTHER" id="PTHR45138">
    <property type="entry name" value="REGULATORY COMPONENTS OF SENSORY TRANSDUCTION SYSTEM"/>
    <property type="match status" value="1"/>
</dbReference>
<organism evidence="4 5">
    <name type="scientific">Desulfurella amilsii</name>
    <dbReference type="NCBI Taxonomy" id="1562698"/>
    <lineage>
        <taxon>Bacteria</taxon>
        <taxon>Pseudomonadati</taxon>
        <taxon>Campylobacterota</taxon>
        <taxon>Desulfurellia</taxon>
        <taxon>Desulfurellales</taxon>
        <taxon>Desulfurellaceae</taxon>
        <taxon>Desulfurella</taxon>
    </lineage>
</organism>
<comment type="catalytic activity">
    <reaction evidence="2">
        <text>2 GTP = 3',3'-c-di-GMP + 2 diphosphate</text>
        <dbReference type="Rhea" id="RHEA:24898"/>
        <dbReference type="ChEBI" id="CHEBI:33019"/>
        <dbReference type="ChEBI" id="CHEBI:37565"/>
        <dbReference type="ChEBI" id="CHEBI:58805"/>
        <dbReference type="EC" id="2.7.7.65"/>
    </reaction>
</comment>
<evidence type="ECO:0000256" key="2">
    <source>
        <dbReference type="ARBA" id="ARBA00034247"/>
    </source>
</evidence>
<sequence>MEEKLEVLTLLSNKIFADYLKNLINQEINGNITVLNFSEVIELVQHLKTNHNFVIALVLDVLSTKNVFDLIKAIKRDEDTNLIRIITVINEEINDKNFLYNIYTNGGHYFLNLKYAEEIEVKSVLENAINDGKRIKLLKKETLYDPLTMIFNRRGLVNGFKNMFHYTQAMMKENIIPIVFMVGILDIDNFKVINDTYGHRAGDIYLQNLTNLIEQNKRKQDVFGRYGGEEFCLGILVADIVSGIKVFNTIRESIANMKIIEKDAVISTTVSIGVTYAKLEDNSCLDVIQRADQALYIAKNKGKNRVEFKSDG</sequence>
<dbReference type="Gene3D" id="3.30.70.270">
    <property type="match status" value="1"/>
</dbReference>
<dbReference type="PROSITE" id="PS50887">
    <property type="entry name" value="GGDEF"/>
    <property type="match status" value="1"/>
</dbReference>
<dbReference type="GO" id="GO:0005886">
    <property type="term" value="C:plasma membrane"/>
    <property type="evidence" value="ECO:0007669"/>
    <property type="project" value="TreeGrafter"/>
</dbReference>
<keyword evidence="5" id="KW-1185">Reference proteome</keyword>